<keyword evidence="3" id="KW-1185">Reference proteome</keyword>
<dbReference type="AlphaFoldDB" id="A0AAW1FM51"/>
<evidence type="ECO:0000256" key="1">
    <source>
        <dbReference type="SAM" id="MobiDB-lite"/>
    </source>
</evidence>
<comment type="caution">
    <text evidence="2">The sequence shown here is derived from an EMBL/GenBank/DDBJ whole genome shotgun (WGS) entry which is preliminary data.</text>
</comment>
<reference evidence="2 3" key="1">
    <citation type="journal article" date="2024" name="Genome Biol. Evol.">
        <title>Chromosome-level genome assembly of the viviparous eelpout Zoarces viviparus.</title>
        <authorList>
            <person name="Fuhrmann N."/>
            <person name="Brasseur M.V."/>
            <person name="Bakowski C.E."/>
            <person name="Podsiadlowski L."/>
            <person name="Prost S."/>
            <person name="Krehenwinkel H."/>
            <person name="Mayer C."/>
        </authorList>
    </citation>
    <scope>NUCLEOTIDE SEQUENCE [LARGE SCALE GENOMIC DNA]</scope>
    <source>
        <strain evidence="2">NO-MEL_2022_Ind0_liver</strain>
    </source>
</reference>
<organism evidence="2 3">
    <name type="scientific">Zoarces viviparus</name>
    <name type="common">Viviparous eelpout</name>
    <name type="synonym">Blennius viviparus</name>
    <dbReference type="NCBI Taxonomy" id="48416"/>
    <lineage>
        <taxon>Eukaryota</taxon>
        <taxon>Metazoa</taxon>
        <taxon>Chordata</taxon>
        <taxon>Craniata</taxon>
        <taxon>Vertebrata</taxon>
        <taxon>Euteleostomi</taxon>
        <taxon>Actinopterygii</taxon>
        <taxon>Neopterygii</taxon>
        <taxon>Teleostei</taxon>
        <taxon>Neoteleostei</taxon>
        <taxon>Acanthomorphata</taxon>
        <taxon>Eupercaria</taxon>
        <taxon>Perciformes</taxon>
        <taxon>Cottioidei</taxon>
        <taxon>Zoarcales</taxon>
        <taxon>Zoarcidae</taxon>
        <taxon>Zoarcinae</taxon>
        <taxon>Zoarces</taxon>
    </lineage>
</organism>
<feature type="compositionally biased region" description="Polar residues" evidence="1">
    <location>
        <begin position="1"/>
        <end position="17"/>
    </location>
</feature>
<proteinExistence type="predicted"/>
<name>A0AAW1FM51_ZOAVI</name>
<dbReference type="EMBL" id="JBCEZU010000056">
    <property type="protein sequence ID" value="KAK9535774.1"/>
    <property type="molecule type" value="Genomic_DNA"/>
</dbReference>
<accession>A0AAW1FM51</accession>
<evidence type="ECO:0000313" key="3">
    <source>
        <dbReference type="Proteomes" id="UP001488805"/>
    </source>
</evidence>
<evidence type="ECO:0000313" key="2">
    <source>
        <dbReference type="EMBL" id="KAK9535774.1"/>
    </source>
</evidence>
<sequence length="68" mass="7264">MRVWSPSQPRVFNSPQQKYKGRDETKGFILNTLTPLRAAAPSPGRRTHGGPSGAGGGGAEQPPGEHRQ</sequence>
<protein>
    <submittedName>
        <fullName evidence="2">Uncharacterized protein</fullName>
    </submittedName>
</protein>
<feature type="compositionally biased region" description="Gly residues" evidence="1">
    <location>
        <begin position="50"/>
        <end position="59"/>
    </location>
</feature>
<gene>
    <name evidence="2" type="ORF">VZT92_008132</name>
</gene>
<feature type="region of interest" description="Disordered" evidence="1">
    <location>
        <begin position="1"/>
        <end position="68"/>
    </location>
</feature>
<dbReference type="Proteomes" id="UP001488805">
    <property type="component" value="Unassembled WGS sequence"/>
</dbReference>